<reference evidence="1 2" key="1">
    <citation type="submission" date="2009-08" db="EMBL/GenBank/DDBJ databases">
        <authorList>
            <person name="Weinstock G."/>
            <person name="Sodergren E."/>
            <person name="Clifton S."/>
            <person name="Fulton L."/>
            <person name="Fulton B."/>
            <person name="Courtney L."/>
            <person name="Fronick C."/>
            <person name="Harrison M."/>
            <person name="Strong C."/>
            <person name="Farmer C."/>
            <person name="Delahaunty K."/>
            <person name="Markovic C."/>
            <person name="Hall O."/>
            <person name="Minx P."/>
            <person name="Tomlinson C."/>
            <person name="Mitreva M."/>
            <person name="Nelson J."/>
            <person name="Hou S."/>
            <person name="Wollam A."/>
            <person name="Pepin K.H."/>
            <person name="Johnson M."/>
            <person name="Bhonagiri V."/>
            <person name="Nash W.E."/>
            <person name="Warren W."/>
            <person name="Chinwalla A."/>
            <person name="Mardis E.R."/>
            <person name="Wilson R.K."/>
        </authorList>
    </citation>
    <scope>NUCLEOTIDE SEQUENCE [LARGE SCALE GENOMIC DNA]</scope>
    <source>
        <strain evidence="1 2">L1-82</strain>
    </source>
</reference>
<gene>
    <name evidence="1" type="ORF">ROSINTL182_06539</name>
</gene>
<sequence>MILLALRPFFCFSTVKDGEWNVKCAGRNKYCNLDGNPIY</sequence>
<name>C7G9G0_9FIRM</name>
<comment type="caution">
    <text evidence="1">The sequence shown here is derived from an EMBL/GenBank/DDBJ whole genome shotgun (WGS) entry which is preliminary data.</text>
</comment>
<protein>
    <submittedName>
        <fullName evidence="1">Uncharacterized protein</fullName>
    </submittedName>
</protein>
<evidence type="ECO:0000313" key="1">
    <source>
        <dbReference type="EMBL" id="EEV01510.1"/>
    </source>
</evidence>
<proteinExistence type="predicted"/>
<evidence type="ECO:0000313" key="2">
    <source>
        <dbReference type="Proteomes" id="UP000004828"/>
    </source>
</evidence>
<organism evidence="1 2">
    <name type="scientific">Roseburia intestinalis L1-82</name>
    <dbReference type="NCBI Taxonomy" id="536231"/>
    <lineage>
        <taxon>Bacteria</taxon>
        <taxon>Bacillati</taxon>
        <taxon>Bacillota</taxon>
        <taxon>Clostridia</taxon>
        <taxon>Lachnospirales</taxon>
        <taxon>Lachnospiraceae</taxon>
        <taxon>Roseburia</taxon>
    </lineage>
</organism>
<dbReference type="Proteomes" id="UP000004828">
    <property type="component" value="Unassembled WGS sequence"/>
</dbReference>
<accession>C7G9G0</accession>
<dbReference type="EMBL" id="ABYJ02000069">
    <property type="protein sequence ID" value="EEV01510.1"/>
    <property type="molecule type" value="Genomic_DNA"/>
</dbReference>
<dbReference type="HOGENOM" id="CLU_3316333_0_0_9"/>
<dbReference type="AlphaFoldDB" id="C7G9G0"/>